<evidence type="ECO:0000313" key="9">
    <source>
        <dbReference type="EMBL" id="KAJ3513870.1"/>
    </source>
</evidence>
<accession>A0A9W8K6S4</accession>
<dbReference type="GO" id="GO:0000938">
    <property type="term" value="C:GARP complex"/>
    <property type="evidence" value="ECO:0007669"/>
    <property type="project" value="InterPro"/>
</dbReference>
<proteinExistence type="inferred from homology"/>
<evidence type="ECO:0000259" key="8">
    <source>
        <dbReference type="Pfam" id="PF07928"/>
    </source>
</evidence>
<dbReference type="PANTHER" id="PTHR12965:SF0">
    <property type="entry name" value="VACUOLAR PROTEIN SORTING-ASSOCIATED PROTEIN 54"/>
    <property type="match status" value="1"/>
</dbReference>
<comment type="similarity">
    <text evidence="2">Belongs to the VPS54 family.</text>
</comment>
<evidence type="ECO:0000313" key="10">
    <source>
        <dbReference type="Proteomes" id="UP001148786"/>
    </source>
</evidence>
<dbReference type="GO" id="GO:0006896">
    <property type="term" value="P:Golgi to vacuole transport"/>
    <property type="evidence" value="ECO:0007669"/>
    <property type="project" value="TreeGrafter"/>
</dbReference>
<evidence type="ECO:0000256" key="2">
    <source>
        <dbReference type="ARBA" id="ARBA00009150"/>
    </source>
</evidence>
<feature type="compositionally biased region" description="Low complexity" evidence="7">
    <location>
        <begin position="925"/>
        <end position="940"/>
    </location>
</feature>
<dbReference type="Gene3D" id="6.10.250.860">
    <property type="match status" value="1"/>
</dbReference>
<evidence type="ECO:0000256" key="3">
    <source>
        <dbReference type="ARBA" id="ARBA00022448"/>
    </source>
</evidence>
<feature type="compositionally biased region" description="Pro residues" evidence="7">
    <location>
        <begin position="997"/>
        <end position="1018"/>
    </location>
</feature>
<name>A0A9W8K6S4_9AGAR</name>
<feature type="compositionally biased region" description="Polar residues" evidence="7">
    <location>
        <begin position="952"/>
        <end position="962"/>
    </location>
</feature>
<keyword evidence="5" id="KW-0333">Golgi apparatus</keyword>
<comment type="caution">
    <text evidence="9">The sequence shown here is derived from an EMBL/GenBank/DDBJ whole genome shotgun (WGS) entry which is preliminary data.</text>
</comment>
<feature type="domain" description="Vacuolar protein sorting-associated protein 54 C-terminal" evidence="8">
    <location>
        <begin position="672"/>
        <end position="803"/>
    </location>
</feature>
<protein>
    <recommendedName>
        <fullName evidence="8">Vacuolar protein sorting-associated protein 54 C-terminal domain-containing protein</fullName>
    </recommendedName>
</protein>
<dbReference type="PANTHER" id="PTHR12965">
    <property type="entry name" value="VACUOLAR PROTEIN SORTING 54"/>
    <property type="match status" value="1"/>
</dbReference>
<dbReference type="Pfam" id="PF07928">
    <property type="entry name" value="Vps54"/>
    <property type="match status" value="1"/>
</dbReference>
<dbReference type="GO" id="GO:0019905">
    <property type="term" value="F:syntaxin binding"/>
    <property type="evidence" value="ECO:0007669"/>
    <property type="project" value="TreeGrafter"/>
</dbReference>
<organism evidence="9 10">
    <name type="scientific">Agrocybe chaxingu</name>
    <dbReference type="NCBI Taxonomy" id="84603"/>
    <lineage>
        <taxon>Eukaryota</taxon>
        <taxon>Fungi</taxon>
        <taxon>Dikarya</taxon>
        <taxon>Basidiomycota</taxon>
        <taxon>Agaricomycotina</taxon>
        <taxon>Agaricomycetes</taxon>
        <taxon>Agaricomycetidae</taxon>
        <taxon>Agaricales</taxon>
        <taxon>Agaricineae</taxon>
        <taxon>Strophariaceae</taxon>
        <taxon>Agrocybe</taxon>
    </lineage>
</organism>
<feature type="region of interest" description="Disordered" evidence="7">
    <location>
        <begin position="920"/>
        <end position="1074"/>
    </location>
</feature>
<keyword evidence="10" id="KW-1185">Reference proteome</keyword>
<feature type="region of interest" description="Disordered" evidence="7">
    <location>
        <begin position="1"/>
        <end position="27"/>
    </location>
</feature>
<feature type="compositionally biased region" description="Basic residues" evidence="7">
    <location>
        <begin position="1"/>
        <end position="10"/>
    </location>
</feature>
<dbReference type="InterPro" id="IPR039745">
    <property type="entry name" value="Vps54"/>
</dbReference>
<keyword evidence="3" id="KW-0813">Transport</keyword>
<dbReference type="EMBL" id="JANKHO010000174">
    <property type="protein sequence ID" value="KAJ3513870.1"/>
    <property type="molecule type" value="Genomic_DNA"/>
</dbReference>
<dbReference type="GO" id="GO:0042147">
    <property type="term" value="P:retrograde transport, endosome to Golgi"/>
    <property type="evidence" value="ECO:0007669"/>
    <property type="project" value="InterPro"/>
</dbReference>
<feature type="region of interest" description="Disordered" evidence="7">
    <location>
        <begin position="56"/>
        <end position="84"/>
    </location>
</feature>
<feature type="region of interest" description="Disordered" evidence="7">
    <location>
        <begin position="297"/>
        <end position="333"/>
    </location>
</feature>
<feature type="compositionally biased region" description="Basic and acidic residues" evidence="7">
    <location>
        <begin position="319"/>
        <end position="330"/>
    </location>
</feature>
<feature type="compositionally biased region" description="Polar residues" evidence="7">
    <location>
        <begin position="63"/>
        <end position="84"/>
    </location>
</feature>
<evidence type="ECO:0000256" key="5">
    <source>
        <dbReference type="ARBA" id="ARBA00023034"/>
    </source>
</evidence>
<keyword evidence="4" id="KW-0653">Protein transport</keyword>
<evidence type="ECO:0000256" key="6">
    <source>
        <dbReference type="ARBA" id="ARBA00023054"/>
    </source>
</evidence>
<keyword evidence="6" id="KW-0175">Coiled coil</keyword>
<dbReference type="OrthoDB" id="10259024at2759"/>
<evidence type="ECO:0000256" key="7">
    <source>
        <dbReference type="SAM" id="MobiDB-lite"/>
    </source>
</evidence>
<comment type="subcellular location">
    <subcellularLocation>
        <location evidence="1">Golgi apparatus</location>
        <location evidence="1">trans-Golgi network</location>
    </subcellularLocation>
</comment>
<evidence type="ECO:0000256" key="4">
    <source>
        <dbReference type="ARBA" id="ARBA00022927"/>
    </source>
</evidence>
<reference evidence="9" key="1">
    <citation type="submission" date="2022-07" db="EMBL/GenBank/DDBJ databases">
        <title>Genome Sequence of Agrocybe chaxingu.</title>
        <authorList>
            <person name="Buettner E."/>
        </authorList>
    </citation>
    <scope>NUCLEOTIDE SEQUENCE</scope>
    <source>
        <strain evidence="9">MP-N11</strain>
    </source>
</reference>
<sequence>MLNNPHKRQAPPKAHSSLPTVPPADLPRVRRKDFESYLRSIGPEWERYEYNTRLEQEGPAQIDDSQWTPRNSISAEDPQTPQAASQLVNAQGKVIPPLDSVPSVFFEKDFHLGEPRTFAAVTEQDAAAALSTPRDDSFSDPFSLSHSLPLLEKFSHYADTVEQHLVREISIRSTSFFAALTNLHDLQSESEQCLDRIGKLRTQLKNVDENSAKRGLEMVRKESKMANLGKVRDGVKMISGVMEMSGVAKSLVHAGQWGEALGVIEDLEKLWEANEPPPPDSATNTLDIIPKLLNGNGVDLSPLSPTPEEQAEDEQSEAAEGRESRKRESSRQPVPLSSLHAFAALPSHLRALTMEIAASLSLEFVSVLRNDLELRINGDGKPRSSDTDQGLKDRLKPLLVNLVRTKGLKEGMLSWREAALLEVGGIIKKIIPCFQPDGEDGSGSQSEAKPGLANHLRNMQHSEFVVLIQKLYRSLFNGLEGLKAQSTVIVDVLGAIGSQAQRKVTNIPAVEEDLTDIISSSAELASIQAAKVISFRAEQHAALELAEFLTFFNDSWAFVIKCEKLSRRMIIGLRGTVASQAKQFLQAFHQVRLTRSAKLVEDELWNQTEVTAALQHNTNVIVDSAVRDPPELVITSDEAIFSPTIYVKHLSQYQWCFECDWVGYETPTIEDRSYYVVLATSEMLTLVLDYLRVVINLPTLTTDTMNRVIEFLKAFNSRTCQVVLGAGAMRSAGLKNITAKHLALASQSLSIVFELIPYVRETFRRHLKQQEAGLLVEFDKLKRDYQEHQNEIHSKLVAIMGDRLNAHIKSLKVVIHAVDWNVPKPGGGVNDYMEILIKETVTLHKVLSRYLAPPVVEYVMTQVFAAINHRLSEEYNAIELPHQEAKNRLLADAKYLHQKLAALKNVGAPTGMLETVVAEKPLPRPGGSSSDNAANGSSPNTPAKASAPVNAPTRSNTLSTNARLKGLMSGTRTSFLSSGSPGQSQLANTDKALPLPGRTPSPPPVPPPSDKPRSPVPPQQTLGINNIYGLGASQDQLASGSQLSLSMTASPNPETGGGAGFRRISTDSGPNNPK</sequence>
<dbReference type="InterPro" id="IPR012501">
    <property type="entry name" value="Vps54_C"/>
</dbReference>
<dbReference type="GO" id="GO:0015031">
    <property type="term" value="P:protein transport"/>
    <property type="evidence" value="ECO:0007669"/>
    <property type="project" value="UniProtKB-KW"/>
</dbReference>
<dbReference type="GO" id="GO:0005829">
    <property type="term" value="C:cytosol"/>
    <property type="evidence" value="ECO:0007669"/>
    <property type="project" value="GOC"/>
</dbReference>
<feature type="compositionally biased region" description="Polar residues" evidence="7">
    <location>
        <begin position="1033"/>
        <end position="1053"/>
    </location>
</feature>
<gene>
    <name evidence="9" type="ORF">NLJ89_g2710</name>
</gene>
<evidence type="ECO:0000256" key="1">
    <source>
        <dbReference type="ARBA" id="ARBA00004601"/>
    </source>
</evidence>
<dbReference type="AlphaFoldDB" id="A0A9W8K6S4"/>
<dbReference type="Proteomes" id="UP001148786">
    <property type="component" value="Unassembled WGS sequence"/>
</dbReference>
<feature type="compositionally biased region" description="Polar residues" evidence="7">
    <location>
        <begin position="970"/>
        <end position="988"/>
    </location>
</feature>